<evidence type="ECO:0000313" key="5">
    <source>
        <dbReference type="Proteomes" id="UP000887566"/>
    </source>
</evidence>
<dbReference type="InterPro" id="IPR036179">
    <property type="entry name" value="Ig-like_dom_sf"/>
</dbReference>
<dbReference type="InterPro" id="IPR013783">
    <property type="entry name" value="Ig-like_fold"/>
</dbReference>
<name>A0A914W2K6_9BILA</name>
<dbReference type="AlphaFoldDB" id="A0A914W2K6"/>
<dbReference type="PANTHER" id="PTHR47633">
    <property type="entry name" value="IMMUNOGLOBULIN"/>
    <property type="match status" value="1"/>
</dbReference>
<evidence type="ECO:0000256" key="3">
    <source>
        <dbReference type="ARBA" id="ARBA00023179"/>
    </source>
</evidence>
<evidence type="ECO:0000259" key="4">
    <source>
        <dbReference type="PROSITE" id="PS50835"/>
    </source>
</evidence>
<dbReference type="PANTHER" id="PTHR47633:SF8">
    <property type="entry name" value="SPEG NEIGHBOR PROTEIN"/>
    <property type="match status" value="1"/>
</dbReference>
<dbReference type="Gene3D" id="2.60.40.10">
    <property type="entry name" value="Immunoglobulins"/>
    <property type="match status" value="1"/>
</dbReference>
<dbReference type="FunFam" id="2.60.40.10:FF:000557">
    <property type="entry name" value="Myosin binding protein Ha"/>
    <property type="match status" value="1"/>
</dbReference>
<organism evidence="5 6">
    <name type="scientific">Plectus sambesii</name>
    <dbReference type="NCBI Taxonomy" id="2011161"/>
    <lineage>
        <taxon>Eukaryota</taxon>
        <taxon>Metazoa</taxon>
        <taxon>Ecdysozoa</taxon>
        <taxon>Nematoda</taxon>
        <taxon>Chromadorea</taxon>
        <taxon>Plectida</taxon>
        <taxon>Plectina</taxon>
        <taxon>Plectoidea</taxon>
        <taxon>Plectidae</taxon>
        <taxon>Plectus</taxon>
    </lineage>
</organism>
<keyword evidence="2" id="KW-0130">Cell adhesion</keyword>
<protein>
    <submittedName>
        <fullName evidence="6">Ig-like domain-containing protein</fullName>
    </submittedName>
</protein>
<keyword evidence="1" id="KW-0787">Thick filament</keyword>
<keyword evidence="3" id="KW-0514">Muscle protein</keyword>
<dbReference type="GO" id="GO:0004672">
    <property type="term" value="F:protein kinase activity"/>
    <property type="evidence" value="ECO:0007669"/>
    <property type="project" value="TreeGrafter"/>
</dbReference>
<dbReference type="InterPro" id="IPR007110">
    <property type="entry name" value="Ig-like_dom"/>
</dbReference>
<feature type="domain" description="Ig-like" evidence="4">
    <location>
        <begin position="76"/>
        <end position="164"/>
    </location>
</feature>
<dbReference type="CDD" id="cd00096">
    <property type="entry name" value="Ig"/>
    <property type="match status" value="1"/>
</dbReference>
<evidence type="ECO:0000313" key="6">
    <source>
        <dbReference type="WBParaSite" id="PSAMB.scaffold3024size22369.g20145.t1"/>
    </source>
</evidence>
<reference evidence="6" key="1">
    <citation type="submission" date="2022-11" db="UniProtKB">
        <authorList>
            <consortium name="WormBaseParasite"/>
        </authorList>
    </citation>
    <scope>IDENTIFICATION</scope>
</reference>
<evidence type="ECO:0000256" key="1">
    <source>
        <dbReference type="ARBA" id="ARBA00022433"/>
    </source>
</evidence>
<dbReference type="InterPro" id="IPR013098">
    <property type="entry name" value="Ig_I-set"/>
</dbReference>
<evidence type="ECO:0000256" key="2">
    <source>
        <dbReference type="ARBA" id="ARBA00022889"/>
    </source>
</evidence>
<dbReference type="InterPro" id="IPR003598">
    <property type="entry name" value="Ig_sub2"/>
</dbReference>
<dbReference type="GO" id="GO:0032982">
    <property type="term" value="C:myosin filament"/>
    <property type="evidence" value="ECO:0007669"/>
    <property type="project" value="UniProtKB-KW"/>
</dbReference>
<dbReference type="GO" id="GO:0007155">
    <property type="term" value="P:cell adhesion"/>
    <property type="evidence" value="ECO:0007669"/>
    <property type="project" value="UniProtKB-KW"/>
</dbReference>
<dbReference type="WBParaSite" id="PSAMB.scaffold3024size22369.g20145.t1">
    <property type="protein sequence ID" value="PSAMB.scaffold3024size22369.g20145.t1"/>
    <property type="gene ID" value="PSAMB.scaffold3024size22369.g20145"/>
</dbReference>
<proteinExistence type="predicted"/>
<dbReference type="Pfam" id="PF07679">
    <property type="entry name" value="I-set"/>
    <property type="match status" value="1"/>
</dbReference>
<dbReference type="SMART" id="SM00409">
    <property type="entry name" value="IG"/>
    <property type="match status" value="1"/>
</dbReference>
<keyword evidence="5" id="KW-1185">Reference proteome</keyword>
<dbReference type="Proteomes" id="UP000887566">
    <property type="component" value="Unplaced"/>
</dbReference>
<dbReference type="SUPFAM" id="SSF48726">
    <property type="entry name" value="Immunoglobulin"/>
    <property type="match status" value="1"/>
</dbReference>
<dbReference type="PROSITE" id="PS50835">
    <property type="entry name" value="IG_LIKE"/>
    <property type="match status" value="1"/>
</dbReference>
<dbReference type="InterPro" id="IPR003599">
    <property type="entry name" value="Ig_sub"/>
</dbReference>
<sequence length="200" mass="22929">MARVIVIRGDSYQGAPGSTIVHKSGLGVRKATARYYSPSVLQYDHDEPGIGPFYRSPGRRANYRAIEYNERSRSPPEIISRLEDQWQGFGENVRLRCSFKGSPTPTVTWYKNQQPIREDMRVMMSCESGVAQLSIYGTRTEDNGLYTCRIENNIGMRETSCQIYIADTKPLSSPGKKVLTDYRSYRLLYPSMGLMQWERF</sequence>
<accession>A0A914W2K6</accession>
<dbReference type="SMART" id="SM00408">
    <property type="entry name" value="IGc2"/>
    <property type="match status" value="1"/>
</dbReference>